<evidence type="ECO:0000313" key="3">
    <source>
        <dbReference type="Proteomes" id="UP001370490"/>
    </source>
</evidence>
<protein>
    <submittedName>
        <fullName evidence="2">Uncharacterized protein</fullName>
    </submittedName>
</protein>
<dbReference type="Proteomes" id="UP001370490">
    <property type="component" value="Unassembled WGS sequence"/>
</dbReference>
<keyword evidence="3" id="KW-1185">Reference proteome</keyword>
<feature type="compositionally biased region" description="Low complexity" evidence="1">
    <location>
        <begin position="78"/>
        <end position="93"/>
    </location>
</feature>
<dbReference type="Pfam" id="PF07800">
    <property type="entry name" value="DUF1644"/>
    <property type="match status" value="1"/>
</dbReference>
<dbReference type="AlphaFoldDB" id="A0AAN8W2Y3"/>
<gene>
    <name evidence="2" type="ORF">RJ641_030083</name>
</gene>
<dbReference type="PANTHER" id="PTHR31197:SF2">
    <property type="entry name" value="C2H2-TYPE DOMAIN-CONTAINING PROTEIN"/>
    <property type="match status" value="1"/>
</dbReference>
<reference evidence="2 3" key="1">
    <citation type="submission" date="2023-12" db="EMBL/GenBank/DDBJ databases">
        <title>A high-quality genome assembly for Dillenia turbinata (Dilleniales).</title>
        <authorList>
            <person name="Chanderbali A."/>
        </authorList>
    </citation>
    <scope>NUCLEOTIDE SEQUENCE [LARGE SCALE GENOMIC DNA]</scope>
    <source>
        <strain evidence="2">LSX21</strain>
        <tissue evidence="2">Leaf</tissue>
    </source>
</reference>
<accession>A0AAN8W2Y3</accession>
<dbReference type="InterPro" id="IPR012866">
    <property type="entry name" value="DUF1644"/>
</dbReference>
<feature type="compositionally biased region" description="Basic and acidic residues" evidence="1">
    <location>
        <begin position="128"/>
        <end position="143"/>
    </location>
</feature>
<proteinExistence type="predicted"/>
<dbReference type="PANTHER" id="PTHR31197">
    <property type="entry name" value="OS01G0612600 PROTEIN"/>
    <property type="match status" value="1"/>
</dbReference>
<evidence type="ECO:0000256" key="1">
    <source>
        <dbReference type="SAM" id="MobiDB-lite"/>
    </source>
</evidence>
<sequence length="385" mass="43953">MKRHRSADADIHAVHQEWDEVLCPICMDHPHNAVLLLCTSNEKGCRSYICDTSYRHSNCLDRFRKLTDSKDNSSPQFSSVNLHSSSHTSSLDLNSRSSIELREGHENYNVMTYNGVVSAQLPVVHREHQDLDRDGTAEDRDTESTLGSISLEQLGSENLSRSSLGLKCPLCRGFVLGWKIEDEARKYFNLKSRSCSSESCSFCGNYQELRRHARRVHPTSRPAEIDPLRQQAWQHLERQRERADIINAIHAAMPGAIVVGDYIIESGERPSVERGNNPAEVNQSSWTTLYLFQMIDSIEQTVESSDQSRGWTRHRQSTGASSDHRYLWGENLLGMQNDNNDEDSEEDSDDNDDDLNTSGEWGEDVTPPRRTRRRLTHYRSDEDQS</sequence>
<feature type="region of interest" description="Disordered" evidence="1">
    <location>
        <begin position="69"/>
        <end position="93"/>
    </location>
</feature>
<name>A0AAN8W2Y3_9MAGN</name>
<comment type="caution">
    <text evidence="2">The sequence shown here is derived from an EMBL/GenBank/DDBJ whole genome shotgun (WGS) entry which is preliminary data.</text>
</comment>
<feature type="region of interest" description="Disordered" evidence="1">
    <location>
        <begin position="128"/>
        <end position="147"/>
    </location>
</feature>
<evidence type="ECO:0000313" key="2">
    <source>
        <dbReference type="EMBL" id="KAK6940552.1"/>
    </source>
</evidence>
<organism evidence="2 3">
    <name type="scientific">Dillenia turbinata</name>
    <dbReference type="NCBI Taxonomy" id="194707"/>
    <lineage>
        <taxon>Eukaryota</taxon>
        <taxon>Viridiplantae</taxon>
        <taxon>Streptophyta</taxon>
        <taxon>Embryophyta</taxon>
        <taxon>Tracheophyta</taxon>
        <taxon>Spermatophyta</taxon>
        <taxon>Magnoliopsida</taxon>
        <taxon>eudicotyledons</taxon>
        <taxon>Gunneridae</taxon>
        <taxon>Pentapetalae</taxon>
        <taxon>Dilleniales</taxon>
        <taxon>Dilleniaceae</taxon>
        <taxon>Dillenia</taxon>
    </lineage>
</organism>
<feature type="region of interest" description="Disordered" evidence="1">
    <location>
        <begin position="302"/>
        <end position="385"/>
    </location>
</feature>
<dbReference type="EMBL" id="JBAMMX010000005">
    <property type="protein sequence ID" value="KAK6940552.1"/>
    <property type="molecule type" value="Genomic_DNA"/>
</dbReference>
<feature type="compositionally biased region" description="Acidic residues" evidence="1">
    <location>
        <begin position="339"/>
        <end position="355"/>
    </location>
</feature>